<evidence type="ECO:0000313" key="2">
    <source>
        <dbReference type="EMBL" id="SPB25962.1"/>
    </source>
</evidence>
<dbReference type="Pfam" id="PF13280">
    <property type="entry name" value="WYL"/>
    <property type="match status" value="1"/>
</dbReference>
<dbReference type="PANTHER" id="PTHR34580">
    <property type="match status" value="1"/>
</dbReference>
<reference evidence="2" key="1">
    <citation type="submission" date="2018-01" db="EMBL/GenBank/DDBJ databases">
        <authorList>
            <person name="Gaut B.S."/>
            <person name="Morton B.R."/>
            <person name="Clegg M.T."/>
            <person name="Duvall M.R."/>
        </authorList>
    </citation>
    <scope>NUCLEOTIDE SEQUENCE</scope>
    <source>
        <strain evidence="2">Lactococcus lactis</strain>
    </source>
</reference>
<reference evidence="4" key="3">
    <citation type="submission" date="2018-05" db="EMBL/GenBank/DDBJ databases">
        <authorList>
            <person name="Duru I."/>
        </authorList>
    </citation>
    <scope>NUCLEOTIDE SEQUENCE [LARGE SCALE GENOMIC DNA]</scope>
</reference>
<dbReference type="Proteomes" id="UP000279235">
    <property type="component" value="Unassembled WGS sequence"/>
</dbReference>
<accession>A0A2X0R3C7</accession>
<dbReference type="PROSITE" id="PS52050">
    <property type="entry name" value="WYL"/>
    <property type="match status" value="1"/>
</dbReference>
<protein>
    <recommendedName>
        <fullName evidence="1">WYL domain-containing protein</fullName>
    </recommendedName>
</protein>
<sequence>MFIKNDKTSRVLRMNERLNKGEYLRKQEIKKEFDIPSKTFDRDIKFLREFYFETDEKIVYDKTLNAYYLLSEPKRFTKKEVYALCKILIESRAFNHYEFNALIDKLLRQCNIKESKEVSKLIGNQRLHYIELKHGKDLINRIWEIATSVRNQNLISFEYQRQDGTEKKHHVKPVGIVFSEFYFYLLAYHLDANNDGPTIYRVDRVKNLLSDGEKFTIPYSEKFSESEFYKRILFMNTGELQHIRFKYTGVLEALLDRIPTAKIEQEIAKGEWIIRAEAFGEGLMMWLRSQGERVLIIGDQKNEK</sequence>
<evidence type="ECO:0000313" key="3">
    <source>
        <dbReference type="EMBL" id="SPS11489.1"/>
    </source>
</evidence>
<dbReference type="RefSeq" id="WP_058219364.1">
    <property type="nucleotide sequence ID" value="NZ_OGTW02000062.1"/>
</dbReference>
<name>A0A2X0R3C7_9LACT</name>
<proteinExistence type="predicted"/>
<organism evidence="3 4">
    <name type="scientific">Lactococcus lactis</name>
    <dbReference type="NCBI Taxonomy" id="1358"/>
    <lineage>
        <taxon>Bacteria</taxon>
        <taxon>Bacillati</taxon>
        <taxon>Bacillota</taxon>
        <taxon>Bacilli</taxon>
        <taxon>Lactobacillales</taxon>
        <taxon>Streptococcaceae</taxon>
        <taxon>Lactococcus</taxon>
    </lineage>
</organism>
<gene>
    <name evidence="3" type="ORF">AMHIJAGA_01423</name>
</gene>
<dbReference type="EMBL" id="OGTW01000062">
    <property type="protein sequence ID" value="SPB25962.1"/>
    <property type="molecule type" value="Genomic_DNA"/>
</dbReference>
<evidence type="ECO:0000313" key="4">
    <source>
        <dbReference type="Proteomes" id="UP000279235"/>
    </source>
</evidence>
<dbReference type="EMBL" id="OGTW02000062">
    <property type="protein sequence ID" value="SPS11489.1"/>
    <property type="molecule type" value="Genomic_DNA"/>
</dbReference>
<reference evidence="3" key="2">
    <citation type="submission" date="2018-05" db="EMBL/GenBank/DDBJ databases">
        <authorList>
            <person name="Lanie J.A."/>
            <person name="Ng W.-L."/>
            <person name="Kazmierczak K.M."/>
            <person name="Andrzejewski T.M."/>
            <person name="Davidsen T.M."/>
            <person name="Wayne K.J."/>
            <person name="Tettelin H."/>
            <person name="Glass J.I."/>
            <person name="Rusch D."/>
            <person name="Podicherti R."/>
            <person name="Tsui H.-C.T."/>
            <person name="Winkler M.E."/>
        </authorList>
    </citation>
    <scope>NUCLEOTIDE SEQUENCE</scope>
    <source>
        <strain evidence="3">Lactococcus lactis</strain>
    </source>
</reference>
<dbReference type="InterPro" id="IPR026881">
    <property type="entry name" value="WYL_dom"/>
</dbReference>
<evidence type="ECO:0000259" key="1">
    <source>
        <dbReference type="Pfam" id="PF13280"/>
    </source>
</evidence>
<feature type="domain" description="WYL" evidence="1">
    <location>
        <begin position="144"/>
        <end position="208"/>
    </location>
</feature>
<dbReference type="PANTHER" id="PTHR34580:SF1">
    <property type="entry name" value="PROTEIN PAFC"/>
    <property type="match status" value="1"/>
</dbReference>
<dbReference type="InterPro" id="IPR051534">
    <property type="entry name" value="CBASS_pafABC_assoc_protein"/>
</dbReference>
<dbReference type="AlphaFoldDB" id="A0A2X0R3C7"/>